<dbReference type="EMBL" id="JAGGMS010000001">
    <property type="protein sequence ID" value="MBP2183776.1"/>
    <property type="molecule type" value="Genomic_DNA"/>
</dbReference>
<keyword evidence="2" id="KW-1185">Reference proteome</keyword>
<evidence type="ECO:0000313" key="2">
    <source>
        <dbReference type="Proteomes" id="UP000741013"/>
    </source>
</evidence>
<evidence type="ECO:0000313" key="1">
    <source>
        <dbReference type="EMBL" id="MBP2183776.1"/>
    </source>
</evidence>
<proteinExistence type="predicted"/>
<reference evidence="1 2" key="1">
    <citation type="submission" date="2021-03" db="EMBL/GenBank/DDBJ databases">
        <title>Sequencing the genomes of 1000 actinobacteria strains.</title>
        <authorList>
            <person name="Klenk H.-P."/>
        </authorList>
    </citation>
    <scope>NUCLEOTIDE SEQUENCE [LARGE SCALE GENOMIC DNA]</scope>
    <source>
        <strain evidence="1 2">DSM 45510</strain>
    </source>
</reference>
<accession>A0ABS4PYZ0</accession>
<sequence length="148" mass="16332">MGMLLNGAGTASAQDPYAKYATEFACRTAGFQYVLSGKAYRYDCTGPHSGSSTGQKWWLYLIWSHLSRWAVYCCGVDVAAAHIVTMRRGHVRFAACIEPVSVHEKVNPSWLGPGTHRHERARIRCAQWNDSGLATADCVRPLSVQVLS</sequence>
<gene>
    <name evidence="1" type="ORF">JOM49_005302</name>
</gene>
<name>A0ABS4PYZ0_9PSEU</name>
<dbReference type="Proteomes" id="UP000741013">
    <property type="component" value="Unassembled WGS sequence"/>
</dbReference>
<comment type="caution">
    <text evidence="1">The sequence shown here is derived from an EMBL/GenBank/DDBJ whole genome shotgun (WGS) entry which is preliminary data.</text>
</comment>
<organism evidence="1 2">
    <name type="scientific">Amycolatopsis magusensis</name>
    <dbReference type="NCBI Taxonomy" id="882444"/>
    <lineage>
        <taxon>Bacteria</taxon>
        <taxon>Bacillati</taxon>
        <taxon>Actinomycetota</taxon>
        <taxon>Actinomycetes</taxon>
        <taxon>Pseudonocardiales</taxon>
        <taxon>Pseudonocardiaceae</taxon>
        <taxon>Amycolatopsis</taxon>
    </lineage>
</organism>
<protein>
    <submittedName>
        <fullName evidence="1">Uncharacterized protein</fullName>
    </submittedName>
</protein>